<name>A0AAJ0LIU9_9PSED</name>
<dbReference type="Proteomes" id="UP000071644">
    <property type="component" value="Unassembled WGS sequence"/>
</dbReference>
<evidence type="ECO:0000313" key="1">
    <source>
        <dbReference type="EMBL" id="KTT16928.1"/>
    </source>
</evidence>
<gene>
    <name evidence="1" type="ORF">NS96R_14375</name>
</gene>
<sequence>MTDIDEFISGVILPPAFHAVLRRTLTKIEVAGSADGCSIAQARAEGMVEALELLKALEPAHIEALYLLIDQIATWRLLELKADQ</sequence>
<accession>A0AAJ0LIU9</accession>
<proteinExistence type="predicted"/>
<comment type="caution">
    <text evidence="1">The sequence shown here is derived from an EMBL/GenBank/DDBJ whole genome shotgun (WGS) entry which is preliminary data.</text>
</comment>
<reference evidence="1 2" key="1">
    <citation type="journal article" date="2016" name="Front. Microbiol.">
        <title>Genomic Resource of Rice Seed Associated Bacteria.</title>
        <authorList>
            <person name="Midha S."/>
            <person name="Bansal K."/>
            <person name="Sharma S."/>
            <person name="Kumar N."/>
            <person name="Patil P.P."/>
            <person name="Chaudhry V."/>
            <person name="Patil P.B."/>
        </authorList>
    </citation>
    <scope>NUCLEOTIDE SEQUENCE [LARGE SCALE GENOMIC DNA]</scope>
    <source>
        <strain evidence="1 2">NS96</strain>
    </source>
</reference>
<dbReference type="RefSeq" id="WP_058639064.1">
    <property type="nucleotide sequence ID" value="NZ_LDSN01000036.1"/>
</dbReference>
<protein>
    <submittedName>
        <fullName evidence="1">Uncharacterized protein</fullName>
    </submittedName>
</protein>
<organism evidence="1 2">
    <name type="scientific">Pseudomonas parafulva</name>
    <dbReference type="NCBI Taxonomy" id="157782"/>
    <lineage>
        <taxon>Bacteria</taxon>
        <taxon>Pseudomonadati</taxon>
        <taxon>Pseudomonadota</taxon>
        <taxon>Gammaproteobacteria</taxon>
        <taxon>Pseudomonadales</taxon>
        <taxon>Pseudomonadaceae</taxon>
        <taxon>Pseudomonas</taxon>
    </lineage>
</organism>
<dbReference type="AlphaFoldDB" id="A0AAJ0LIU9"/>
<dbReference type="EMBL" id="LDSN01000036">
    <property type="protein sequence ID" value="KTT16928.1"/>
    <property type="molecule type" value="Genomic_DNA"/>
</dbReference>
<evidence type="ECO:0000313" key="2">
    <source>
        <dbReference type="Proteomes" id="UP000071644"/>
    </source>
</evidence>